<dbReference type="SUPFAM" id="SSF54285">
    <property type="entry name" value="MoaD/ThiS"/>
    <property type="match status" value="1"/>
</dbReference>
<name>A0A923NLC7_9FIRM</name>
<proteinExistence type="predicted"/>
<dbReference type="Gene3D" id="3.10.20.30">
    <property type="match status" value="1"/>
</dbReference>
<sequence length="79" mass="8818">MEITITLRGTLKKLFDGDKERKVEVPDNCTCDEALRTVGINYKELPNFGFVAVNGMRVMIDDRLSPGDELKAWSRVSGG</sequence>
<organism evidence="1 2">
    <name type="scientific">Zhenpiania hominis</name>
    <dbReference type="NCBI Taxonomy" id="2763644"/>
    <lineage>
        <taxon>Bacteria</taxon>
        <taxon>Bacillati</taxon>
        <taxon>Bacillota</taxon>
        <taxon>Clostridia</taxon>
        <taxon>Peptostreptococcales</taxon>
        <taxon>Anaerovoracaceae</taxon>
        <taxon>Zhenpiania</taxon>
    </lineage>
</organism>
<protein>
    <submittedName>
        <fullName evidence="1">MoaD/ThiS family protein</fullName>
    </submittedName>
</protein>
<accession>A0A923NLC7</accession>
<evidence type="ECO:0000313" key="2">
    <source>
        <dbReference type="Proteomes" id="UP000602647"/>
    </source>
</evidence>
<dbReference type="Proteomes" id="UP000602647">
    <property type="component" value="Unassembled WGS sequence"/>
</dbReference>
<comment type="caution">
    <text evidence="1">The sequence shown here is derived from an EMBL/GenBank/DDBJ whole genome shotgun (WGS) entry which is preliminary data.</text>
</comment>
<reference evidence="1" key="1">
    <citation type="submission" date="2020-08" db="EMBL/GenBank/DDBJ databases">
        <title>Genome public.</title>
        <authorList>
            <person name="Liu C."/>
            <person name="Sun Q."/>
        </authorList>
    </citation>
    <scope>NUCLEOTIDE SEQUENCE</scope>
    <source>
        <strain evidence="1">BX12</strain>
    </source>
</reference>
<evidence type="ECO:0000313" key="1">
    <source>
        <dbReference type="EMBL" id="MBC6680649.1"/>
    </source>
</evidence>
<dbReference type="EMBL" id="JACRYT010000016">
    <property type="protein sequence ID" value="MBC6680649.1"/>
    <property type="molecule type" value="Genomic_DNA"/>
</dbReference>
<dbReference type="RefSeq" id="WP_187303746.1">
    <property type="nucleotide sequence ID" value="NZ_CBCTON010000005.1"/>
</dbReference>
<dbReference type="InterPro" id="IPR012675">
    <property type="entry name" value="Beta-grasp_dom_sf"/>
</dbReference>
<dbReference type="AlphaFoldDB" id="A0A923NLC7"/>
<keyword evidence="2" id="KW-1185">Reference proteome</keyword>
<dbReference type="InterPro" id="IPR016155">
    <property type="entry name" value="Mopterin_synth/thiamin_S_b"/>
</dbReference>
<gene>
    <name evidence="1" type="ORF">H9L42_12540</name>
</gene>